<dbReference type="CDD" id="cd03196">
    <property type="entry name" value="GST_C_5"/>
    <property type="match status" value="1"/>
</dbReference>
<dbReference type="PANTHER" id="PTHR44051">
    <property type="entry name" value="GLUTATHIONE S-TRANSFERASE-RELATED"/>
    <property type="match status" value="1"/>
</dbReference>
<proteinExistence type="predicted"/>
<dbReference type="PANTHER" id="PTHR44051:SF8">
    <property type="entry name" value="GLUTATHIONE S-TRANSFERASE GSTA"/>
    <property type="match status" value="1"/>
</dbReference>
<dbReference type="InterPro" id="IPR004045">
    <property type="entry name" value="Glutathione_S-Trfase_N"/>
</dbReference>
<sequence>MTDPILYSLQNCPYAIRARLGLFHARQPFKLRAVVLKNIPTEMLAASAKATVPVLVLGDADNGRLDGVKVIDESLDIMFWALKNNDPQNLLYSNSPKAVEDIQGVIARNDHEFIANLENYKYSKRYHDFAQLYYRDQCEQFVADLEQRLSKHDFFVGDRPSVADYAILPFIRQFARVDRKWYLQAPYPNLRRWLDWQLQQPMFTKVMAKYPPWLNQGEEFLLGT</sequence>
<reference evidence="2" key="1">
    <citation type="submission" date="2022-06" db="EMBL/GenBank/DDBJ databases">
        <title>Alkalimarinus sp. nov., isolated from gut of a Alitta virens.</title>
        <authorList>
            <person name="Yang A.I."/>
            <person name="Shin N.-R."/>
        </authorList>
    </citation>
    <scope>NUCLEOTIDE SEQUENCE</scope>
    <source>
        <strain evidence="2">A2M4</strain>
    </source>
</reference>
<dbReference type="SUPFAM" id="SSF47616">
    <property type="entry name" value="GST C-terminal domain-like"/>
    <property type="match status" value="1"/>
</dbReference>
<accession>A0ABY6MZ01</accession>
<dbReference type="InterPro" id="IPR036249">
    <property type="entry name" value="Thioredoxin-like_sf"/>
</dbReference>
<dbReference type="SUPFAM" id="SSF52833">
    <property type="entry name" value="Thioredoxin-like"/>
    <property type="match status" value="1"/>
</dbReference>
<evidence type="ECO:0000313" key="2">
    <source>
        <dbReference type="EMBL" id="UZE95049.1"/>
    </source>
</evidence>
<dbReference type="PROSITE" id="PS50405">
    <property type="entry name" value="GST_CTER"/>
    <property type="match status" value="1"/>
</dbReference>
<keyword evidence="3" id="KW-1185">Reference proteome</keyword>
<name>A0ABY6MZ01_9ALTE</name>
<dbReference type="InterPro" id="IPR036282">
    <property type="entry name" value="Glutathione-S-Trfase_C_sf"/>
</dbReference>
<dbReference type="Gene3D" id="1.20.1050.10">
    <property type="match status" value="1"/>
</dbReference>
<dbReference type="Proteomes" id="UP001163739">
    <property type="component" value="Chromosome"/>
</dbReference>
<organism evidence="2 3">
    <name type="scientific">Alkalimarinus alittae</name>
    <dbReference type="NCBI Taxonomy" id="2961619"/>
    <lineage>
        <taxon>Bacteria</taxon>
        <taxon>Pseudomonadati</taxon>
        <taxon>Pseudomonadota</taxon>
        <taxon>Gammaproteobacteria</taxon>
        <taxon>Alteromonadales</taxon>
        <taxon>Alteromonadaceae</taxon>
        <taxon>Alkalimarinus</taxon>
    </lineage>
</organism>
<dbReference type="Pfam" id="PF13410">
    <property type="entry name" value="GST_C_2"/>
    <property type="match status" value="1"/>
</dbReference>
<dbReference type="Pfam" id="PF13417">
    <property type="entry name" value="GST_N_3"/>
    <property type="match status" value="1"/>
</dbReference>
<protein>
    <submittedName>
        <fullName evidence="2">Glutathione S-transferase</fullName>
    </submittedName>
</protein>
<dbReference type="Gene3D" id="3.40.30.10">
    <property type="entry name" value="Glutaredoxin"/>
    <property type="match status" value="1"/>
</dbReference>
<dbReference type="EMBL" id="CP100390">
    <property type="protein sequence ID" value="UZE95049.1"/>
    <property type="molecule type" value="Genomic_DNA"/>
</dbReference>
<evidence type="ECO:0000313" key="3">
    <source>
        <dbReference type="Proteomes" id="UP001163739"/>
    </source>
</evidence>
<dbReference type="RefSeq" id="WP_265046541.1">
    <property type="nucleotide sequence ID" value="NZ_CP100390.1"/>
</dbReference>
<dbReference type="InterPro" id="IPR010987">
    <property type="entry name" value="Glutathione-S-Trfase_C-like"/>
</dbReference>
<feature type="domain" description="GST C-terminal" evidence="1">
    <location>
        <begin position="95"/>
        <end position="215"/>
    </location>
</feature>
<gene>
    <name evidence="2" type="ORF">NKI27_13345</name>
</gene>
<evidence type="ECO:0000259" key="1">
    <source>
        <dbReference type="PROSITE" id="PS50405"/>
    </source>
</evidence>